<keyword evidence="4" id="KW-1185">Reference proteome</keyword>
<name>A0ABU2J5W7_9ACTN</name>
<comment type="caution">
    <text evidence="3">The sequence shown here is derived from an EMBL/GenBank/DDBJ whole genome shotgun (WGS) entry which is preliminary data.</text>
</comment>
<dbReference type="PANTHER" id="PTHR21180:SF32">
    <property type="entry name" value="ENDONUCLEASE_EXONUCLEASE_PHOSPHATASE FAMILY DOMAIN-CONTAINING PROTEIN 1"/>
    <property type="match status" value="1"/>
</dbReference>
<feature type="region of interest" description="Disordered" evidence="1">
    <location>
        <begin position="30"/>
        <end position="57"/>
    </location>
</feature>
<dbReference type="Pfam" id="PF10531">
    <property type="entry name" value="SLBB"/>
    <property type="match status" value="1"/>
</dbReference>
<dbReference type="Gene3D" id="3.10.560.10">
    <property type="entry name" value="Outer membrane lipoprotein wza domain like"/>
    <property type="match status" value="1"/>
</dbReference>
<dbReference type="RefSeq" id="WP_311421540.1">
    <property type="nucleotide sequence ID" value="NZ_JAVREH010000003.1"/>
</dbReference>
<evidence type="ECO:0000256" key="1">
    <source>
        <dbReference type="SAM" id="MobiDB-lite"/>
    </source>
</evidence>
<organism evidence="3 4">
    <name type="scientific">Jatrophihabitans lederbergiae</name>
    <dbReference type="NCBI Taxonomy" id="3075547"/>
    <lineage>
        <taxon>Bacteria</taxon>
        <taxon>Bacillati</taxon>
        <taxon>Actinomycetota</taxon>
        <taxon>Actinomycetes</taxon>
        <taxon>Jatrophihabitantales</taxon>
        <taxon>Jatrophihabitantaceae</taxon>
        <taxon>Jatrophihabitans</taxon>
    </lineage>
</organism>
<gene>
    <name evidence="3" type="ORF">RM423_03145</name>
</gene>
<dbReference type="EMBL" id="JAVREH010000003">
    <property type="protein sequence ID" value="MDT0260385.1"/>
    <property type="molecule type" value="Genomic_DNA"/>
</dbReference>
<dbReference type="InterPro" id="IPR051675">
    <property type="entry name" value="Endo/Exo/Phosphatase_dom_1"/>
</dbReference>
<feature type="compositionally biased region" description="Gly residues" evidence="1">
    <location>
        <begin position="132"/>
        <end position="149"/>
    </location>
</feature>
<dbReference type="InterPro" id="IPR019554">
    <property type="entry name" value="Soluble_ligand-bd"/>
</dbReference>
<dbReference type="SUPFAM" id="SSF47781">
    <property type="entry name" value="RuvA domain 2-like"/>
    <property type="match status" value="1"/>
</dbReference>
<reference evidence="4" key="1">
    <citation type="submission" date="2023-07" db="EMBL/GenBank/DDBJ databases">
        <title>30 novel species of actinomycetes from the DSMZ collection.</title>
        <authorList>
            <person name="Nouioui I."/>
        </authorList>
    </citation>
    <scope>NUCLEOTIDE SEQUENCE [LARGE SCALE GENOMIC DNA]</scope>
    <source>
        <strain evidence="4">DSM 44399</strain>
    </source>
</reference>
<proteinExistence type="predicted"/>
<dbReference type="InterPro" id="IPR010994">
    <property type="entry name" value="RuvA_2-like"/>
</dbReference>
<dbReference type="PANTHER" id="PTHR21180">
    <property type="entry name" value="ENDONUCLEASE/EXONUCLEASE/PHOSPHATASE FAMILY DOMAIN-CONTAINING PROTEIN 1"/>
    <property type="match status" value="1"/>
</dbReference>
<sequence length="224" mass="21412">MAVVAMVSLVVTGAWVLASRPHRLAAATTGLTSAPPPISPGGSLMSPLASPSPAGSGASAAHSEAAVVVDVVGKVRKPGVYRLAAGARVDDAVAAAGGALTGVDLVAVNLARKLSDGEQVAIGITVPAAPGTGGGADAGGSAGGGGGDAAGAPSSAASSSALVDLNSATASQLDALPGVGPVLAQRIVDWRTQHSKFDSVDQLQSVSGIGDAKFADLKPLVTVG</sequence>
<evidence type="ECO:0000313" key="3">
    <source>
        <dbReference type="EMBL" id="MDT0260385.1"/>
    </source>
</evidence>
<dbReference type="Proteomes" id="UP001183176">
    <property type="component" value="Unassembled WGS sequence"/>
</dbReference>
<accession>A0ABU2J5W7</accession>
<protein>
    <submittedName>
        <fullName evidence="3">Helix-hairpin-helix domain-containing protein</fullName>
    </submittedName>
</protein>
<feature type="compositionally biased region" description="Low complexity" evidence="1">
    <location>
        <begin position="40"/>
        <end position="57"/>
    </location>
</feature>
<dbReference type="Gene3D" id="1.10.150.320">
    <property type="entry name" value="Photosystem II 12 kDa extrinsic protein"/>
    <property type="match status" value="1"/>
</dbReference>
<feature type="domain" description="Soluble ligand binding" evidence="2">
    <location>
        <begin position="68"/>
        <end position="120"/>
    </location>
</feature>
<dbReference type="Pfam" id="PF12836">
    <property type="entry name" value="HHH_3"/>
    <property type="match status" value="1"/>
</dbReference>
<evidence type="ECO:0000259" key="2">
    <source>
        <dbReference type="Pfam" id="PF10531"/>
    </source>
</evidence>
<evidence type="ECO:0000313" key="4">
    <source>
        <dbReference type="Proteomes" id="UP001183176"/>
    </source>
</evidence>
<feature type="region of interest" description="Disordered" evidence="1">
    <location>
        <begin position="132"/>
        <end position="153"/>
    </location>
</feature>